<reference evidence="2" key="1">
    <citation type="journal article" date="2019" name="Int. J. Syst. Evol. Microbiol.">
        <title>The Global Catalogue of Microorganisms (GCM) 10K type strain sequencing project: providing services to taxonomists for standard genome sequencing and annotation.</title>
        <authorList>
            <consortium name="The Broad Institute Genomics Platform"/>
            <consortium name="The Broad Institute Genome Sequencing Center for Infectious Disease"/>
            <person name="Wu L."/>
            <person name="Ma J."/>
        </authorList>
    </citation>
    <scope>NUCLEOTIDE SEQUENCE [LARGE SCALE GENOMIC DNA]</scope>
    <source>
        <strain evidence="2">JCM 18514</strain>
    </source>
</reference>
<keyword evidence="2" id="KW-1185">Reference proteome</keyword>
<accession>A0ABP9S2I0</accession>
<evidence type="ECO:0000313" key="1">
    <source>
        <dbReference type="EMBL" id="GAA5189705.1"/>
    </source>
</evidence>
<evidence type="ECO:0000313" key="2">
    <source>
        <dbReference type="Proteomes" id="UP001500200"/>
    </source>
</evidence>
<dbReference type="EMBL" id="BAABKK010000003">
    <property type="protein sequence ID" value="GAA5189705.1"/>
    <property type="molecule type" value="Genomic_DNA"/>
</dbReference>
<organism evidence="1 2">
    <name type="scientific">Arthrobacter gyeryongensis</name>
    <dbReference type="NCBI Taxonomy" id="1650592"/>
    <lineage>
        <taxon>Bacteria</taxon>
        <taxon>Bacillati</taxon>
        <taxon>Actinomycetota</taxon>
        <taxon>Actinomycetes</taxon>
        <taxon>Micrococcales</taxon>
        <taxon>Micrococcaceae</taxon>
        <taxon>Arthrobacter</taxon>
    </lineage>
</organism>
<proteinExistence type="predicted"/>
<protein>
    <submittedName>
        <fullName evidence="1">Uncharacterized protein</fullName>
    </submittedName>
</protein>
<dbReference type="Proteomes" id="UP001500200">
    <property type="component" value="Unassembled WGS sequence"/>
</dbReference>
<comment type="caution">
    <text evidence="1">The sequence shown here is derived from an EMBL/GenBank/DDBJ whole genome shotgun (WGS) entry which is preliminary data.</text>
</comment>
<name>A0ABP9S2I0_9MICC</name>
<gene>
    <name evidence="1" type="ORF">GCM10023346_05050</name>
</gene>
<sequence>MGYDDAKAVGVPTFDKRDLAGCVGVCVTARVLQCLFEIFQALGALRGPHQQVVSQPARVALNTFPAFDDIKLEAFRGQEKGSVIRAEGYYTSKQVAVKGYGPVKFGYEQNG</sequence>